<evidence type="ECO:0000313" key="3">
    <source>
        <dbReference type="Proteomes" id="UP001244297"/>
    </source>
</evidence>
<feature type="transmembrane region" description="Helical" evidence="1">
    <location>
        <begin position="36"/>
        <end position="55"/>
    </location>
</feature>
<keyword evidence="1" id="KW-0812">Transmembrane</keyword>
<name>A0ABT8AI55_9HYPH</name>
<evidence type="ECO:0000313" key="2">
    <source>
        <dbReference type="EMBL" id="MDN3569397.1"/>
    </source>
</evidence>
<sequence>MSDTEARVPGDASRLIFATTAMFAATIGMITQDWGFFFLAMLGSAVLQCAIYMPIQRWLGWKPLDLGHLGHLALLLLVP</sequence>
<protein>
    <submittedName>
        <fullName evidence="2">Uncharacterized protein</fullName>
    </submittedName>
</protein>
<comment type="caution">
    <text evidence="2">The sequence shown here is derived from an EMBL/GenBank/DDBJ whole genome shotgun (WGS) entry which is preliminary data.</text>
</comment>
<keyword evidence="3" id="KW-1185">Reference proteome</keyword>
<reference evidence="3" key="1">
    <citation type="journal article" date="2019" name="Int. J. Syst. Evol. Microbiol.">
        <title>The Global Catalogue of Microorganisms (GCM) 10K type strain sequencing project: providing services to taxonomists for standard genome sequencing and annotation.</title>
        <authorList>
            <consortium name="The Broad Institute Genomics Platform"/>
            <consortium name="The Broad Institute Genome Sequencing Center for Infectious Disease"/>
            <person name="Wu L."/>
            <person name="Ma J."/>
        </authorList>
    </citation>
    <scope>NUCLEOTIDE SEQUENCE [LARGE SCALE GENOMIC DNA]</scope>
    <source>
        <strain evidence="3">CECT 7806</strain>
    </source>
</reference>
<dbReference type="EMBL" id="JAUFPT010000005">
    <property type="protein sequence ID" value="MDN3569397.1"/>
    <property type="molecule type" value="Genomic_DNA"/>
</dbReference>
<keyword evidence="1" id="KW-0472">Membrane</keyword>
<organism evidence="2 3">
    <name type="scientific">Methylobacterium longum</name>
    <dbReference type="NCBI Taxonomy" id="767694"/>
    <lineage>
        <taxon>Bacteria</taxon>
        <taxon>Pseudomonadati</taxon>
        <taxon>Pseudomonadota</taxon>
        <taxon>Alphaproteobacteria</taxon>
        <taxon>Hyphomicrobiales</taxon>
        <taxon>Methylobacteriaceae</taxon>
        <taxon>Methylobacterium</taxon>
    </lineage>
</organism>
<proteinExistence type="predicted"/>
<gene>
    <name evidence="2" type="ORF">QWZ18_02020</name>
</gene>
<dbReference type="RefSeq" id="WP_238289870.1">
    <property type="nucleotide sequence ID" value="NZ_BPQS01000018.1"/>
</dbReference>
<accession>A0ABT8AI55</accession>
<evidence type="ECO:0000256" key="1">
    <source>
        <dbReference type="SAM" id="Phobius"/>
    </source>
</evidence>
<keyword evidence="1" id="KW-1133">Transmembrane helix</keyword>
<dbReference type="Proteomes" id="UP001244297">
    <property type="component" value="Unassembled WGS sequence"/>
</dbReference>